<sequence length="158" mass="18510">MYLEEPMRYLARESFTLLNQEKARVGSGERPHHDYSYIVFPIAKAFEGFLKKLFLDLGFISNKQYKGDRFRIGRALNPNLPKRLQWDWVYAKLAGYCEGEELPMKLWNTWKNARNRIFHYFPDSHEFVTLSQAEELVGEIVGTMEEALAGCRVAVLDR</sequence>
<accession>A0A1F4ZDJ3</accession>
<dbReference type="AlphaFoldDB" id="A0A1F4ZDJ3"/>
<comment type="caution">
    <text evidence="1">The sequence shown here is derived from an EMBL/GenBank/DDBJ whole genome shotgun (WGS) entry which is preliminary data.</text>
</comment>
<organism evidence="1 2">
    <name type="scientific">Candidatus Amesbacteria bacterium RIFCSPLOWO2_01_FULL_48_25</name>
    <dbReference type="NCBI Taxonomy" id="1797259"/>
    <lineage>
        <taxon>Bacteria</taxon>
        <taxon>Candidatus Amesiibacteriota</taxon>
    </lineage>
</organism>
<evidence type="ECO:0000313" key="2">
    <source>
        <dbReference type="Proteomes" id="UP000177080"/>
    </source>
</evidence>
<evidence type="ECO:0008006" key="3">
    <source>
        <dbReference type="Google" id="ProtNLM"/>
    </source>
</evidence>
<name>A0A1F4ZDJ3_9BACT</name>
<protein>
    <recommendedName>
        <fullName evidence="3">Bacterial toxin RNase RnlA/LsoA DBD domain-containing protein</fullName>
    </recommendedName>
</protein>
<dbReference type="Proteomes" id="UP000177080">
    <property type="component" value="Unassembled WGS sequence"/>
</dbReference>
<evidence type="ECO:0000313" key="1">
    <source>
        <dbReference type="EMBL" id="OGD04391.1"/>
    </source>
</evidence>
<dbReference type="STRING" id="1797259.A2989_05170"/>
<reference evidence="1 2" key="1">
    <citation type="journal article" date="2016" name="Nat. Commun.">
        <title>Thousands of microbial genomes shed light on interconnected biogeochemical processes in an aquifer system.</title>
        <authorList>
            <person name="Anantharaman K."/>
            <person name="Brown C.T."/>
            <person name="Hug L.A."/>
            <person name="Sharon I."/>
            <person name="Castelle C.J."/>
            <person name="Probst A.J."/>
            <person name="Thomas B.C."/>
            <person name="Singh A."/>
            <person name="Wilkins M.J."/>
            <person name="Karaoz U."/>
            <person name="Brodie E.L."/>
            <person name="Williams K.H."/>
            <person name="Hubbard S.S."/>
            <person name="Banfield J.F."/>
        </authorList>
    </citation>
    <scope>NUCLEOTIDE SEQUENCE [LARGE SCALE GENOMIC DNA]</scope>
</reference>
<proteinExistence type="predicted"/>
<dbReference type="EMBL" id="MEXN01000001">
    <property type="protein sequence ID" value="OGD04391.1"/>
    <property type="molecule type" value="Genomic_DNA"/>
</dbReference>
<gene>
    <name evidence="1" type="ORF">A2989_05170</name>
</gene>